<keyword evidence="5 11" id="KW-0472">Membrane</keyword>
<keyword evidence="9 11" id="KW-1208">Phospholipid metabolism</keyword>
<dbReference type="InterPro" id="IPR033175">
    <property type="entry name" value="PSD-A"/>
</dbReference>
<sequence>MSVDRDKHSGAVSHLLDLARGIVPPMHPAGRPFVAVAAVVALLLRRFSRRAGVAGGLLTAWVAWFFREPARTTPVRPNIAVAPADGTVSHVVEAVPPAELGLGDVPMTRVSVFLSVFDVHVQRVPVSGEVRRVAYRPGKFLSADLDKASDDNERNAVLLTSTEGHDIVVVQIAGLVARRIVCDAAEGDRLTVGRTYGLIRFGSRVDLYVPRGSRVLVEPGQRTIGAETVLAELPEL</sequence>
<dbReference type="InterPro" id="IPR003817">
    <property type="entry name" value="PS_Dcarbxylase"/>
</dbReference>
<evidence type="ECO:0000313" key="15">
    <source>
        <dbReference type="Proteomes" id="UP001195724"/>
    </source>
</evidence>
<keyword evidence="1 11" id="KW-1003">Cell membrane</keyword>
<evidence type="ECO:0000256" key="1">
    <source>
        <dbReference type="ARBA" id="ARBA00022475"/>
    </source>
</evidence>
<evidence type="ECO:0000256" key="6">
    <source>
        <dbReference type="ARBA" id="ARBA00023145"/>
    </source>
</evidence>
<evidence type="ECO:0000256" key="2">
    <source>
        <dbReference type="ARBA" id="ARBA00022516"/>
    </source>
</evidence>
<keyword evidence="10 11" id="KW-0670">Pyruvate</keyword>
<dbReference type="AlphaFoldDB" id="A0A8T8I6D9"/>
<keyword evidence="4 11" id="KW-0443">Lipid metabolism</keyword>
<dbReference type="Proteomes" id="UP000671828">
    <property type="component" value="Chromosome"/>
</dbReference>
<keyword evidence="2 11" id="KW-0444">Lipid biosynthesis</keyword>
<comment type="cofactor">
    <cofactor evidence="11">
        <name>pyruvate</name>
        <dbReference type="ChEBI" id="CHEBI:15361"/>
    </cofactor>
    <text evidence="11">Binds 1 pyruvoyl group covalently per subunit.</text>
</comment>
<evidence type="ECO:0000313" key="13">
    <source>
        <dbReference type="EMBL" id="QTR05504.1"/>
    </source>
</evidence>
<feature type="active site" description="Schiff-base intermediate with substrate; via pyruvic acid" evidence="11">
    <location>
        <position position="203"/>
    </location>
</feature>
<dbReference type="GO" id="GO:0006646">
    <property type="term" value="P:phosphatidylethanolamine biosynthetic process"/>
    <property type="evidence" value="ECO:0007669"/>
    <property type="project" value="UniProtKB-UniRule"/>
</dbReference>
<gene>
    <name evidence="11" type="primary">psd</name>
    <name evidence="13" type="ORF">J7S33_13430</name>
    <name evidence="12" type="ORF">JOE68_002614</name>
</gene>
<organism evidence="13 14">
    <name type="scientific">Saccharothrix algeriensis</name>
    <dbReference type="NCBI Taxonomy" id="173560"/>
    <lineage>
        <taxon>Bacteria</taxon>
        <taxon>Bacillati</taxon>
        <taxon>Actinomycetota</taxon>
        <taxon>Actinomycetes</taxon>
        <taxon>Pseudonocardiales</taxon>
        <taxon>Pseudonocardiaceae</taxon>
        <taxon>Saccharothrix</taxon>
    </lineage>
</organism>
<keyword evidence="15" id="KW-1185">Reference proteome</keyword>
<evidence type="ECO:0000256" key="4">
    <source>
        <dbReference type="ARBA" id="ARBA00023098"/>
    </source>
</evidence>
<accession>A0A8T8I6D9</accession>
<name>A0A8T8I6D9_9PSEU</name>
<evidence type="ECO:0000256" key="9">
    <source>
        <dbReference type="ARBA" id="ARBA00023264"/>
    </source>
</evidence>
<dbReference type="NCBIfam" id="NF003678">
    <property type="entry name" value="PRK05305.1-2"/>
    <property type="match status" value="1"/>
</dbReference>
<evidence type="ECO:0000313" key="12">
    <source>
        <dbReference type="EMBL" id="MBM7811749.1"/>
    </source>
</evidence>
<reference evidence="12 15" key="1">
    <citation type="submission" date="2021-01" db="EMBL/GenBank/DDBJ databases">
        <title>Sequencing the genomes of 1000 actinobacteria strains.</title>
        <authorList>
            <person name="Klenk H.-P."/>
        </authorList>
    </citation>
    <scope>NUCLEOTIDE SEQUENCE [LARGE SCALE GENOMIC DNA]</scope>
    <source>
        <strain evidence="12 15">DSM 44581</strain>
    </source>
</reference>
<keyword evidence="3 11" id="KW-0210">Decarboxylase</keyword>
<dbReference type="Pfam" id="PF02666">
    <property type="entry name" value="PS_Dcarbxylase"/>
    <property type="match status" value="1"/>
</dbReference>
<dbReference type="EMBL" id="JAFBCL010000001">
    <property type="protein sequence ID" value="MBM7811749.1"/>
    <property type="molecule type" value="Genomic_DNA"/>
</dbReference>
<keyword evidence="6 11" id="KW-0865">Zymogen</keyword>
<feature type="modified residue" description="Pyruvic acid (Ser); by autocatalysis" evidence="11">
    <location>
        <position position="203"/>
    </location>
</feature>
<dbReference type="Proteomes" id="UP001195724">
    <property type="component" value="Unassembled WGS sequence"/>
</dbReference>
<dbReference type="GO" id="GO:0005886">
    <property type="term" value="C:plasma membrane"/>
    <property type="evidence" value="ECO:0007669"/>
    <property type="project" value="UniProtKB-SubCell"/>
</dbReference>
<evidence type="ECO:0000256" key="5">
    <source>
        <dbReference type="ARBA" id="ARBA00023136"/>
    </source>
</evidence>
<comment type="subunit">
    <text evidence="11">Heterodimer of a large membrane-associated beta subunit and a small pyruvoyl-containing alpha subunit.</text>
</comment>
<dbReference type="PANTHER" id="PTHR35809:SF1">
    <property type="entry name" value="ARCHAETIDYLSERINE DECARBOXYLASE PROENZYME-RELATED"/>
    <property type="match status" value="1"/>
</dbReference>
<comment type="PTM">
    <text evidence="11">Is synthesized initially as an inactive proenzyme. Formation of the active enzyme involves a self-maturation process in which the active site pyruvoyl group is generated from an internal serine residue via an autocatalytic post-translational modification. Two non-identical subunits are generated from the proenzyme in this reaction, and the pyruvate is formed at the N-terminus of the alpha chain, which is derived from the carboxyl end of the proenzyme. The post-translation cleavage follows an unusual pathway, termed non-hydrolytic serinolysis, in which the side chain hydroxyl group of the serine supplies its oxygen atom to form the C-terminus of the beta chain, while the remainder of the serine residue undergoes an oxidative deamination to produce ammonia and the pyruvoyl prosthetic group on the alpha chain.</text>
</comment>
<evidence type="ECO:0000256" key="7">
    <source>
        <dbReference type="ARBA" id="ARBA00023209"/>
    </source>
</evidence>
<comment type="similarity">
    <text evidence="11">Belongs to the phosphatidylserine decarboxylase family. PSD-A subfamily.</text>
</comment>
<comment type="pathway">
    <text evidence="11">Phospholipid metabolism; phosphatidylethanolamine biosynthesis; phosphatidylethanolamine from CDP-diacylglycerol: step 2/2.</text>
</comment>
<dbReference type="PANTHER" id="PTHR35809">
    <property type="entry name" value="ARCHAETIDYLSERINE DECARBOXYLASE PROENZYME-RELATED"/>
    <property type="match status" value="1"/>
</dbReference>
<proteinExistence type="inferred from homology"/>
<protein>
    <recommendedName>
        <fullName evidence="11">Phosphatidylserine decarboxylase proenzyme</fullName>
        <ecNumber evidence="11">4.1.1.65</ecNumber>
    </recommendedName>
    <component>
        <recommendedName>
            <fullName evidence="11">Phosphatidylserine decarboxylase alpha chain</fullName>
        </recommendedName>
    </component>
    <component>
        <recommendedName>
            <fullName evidence="11">Phosphatidylserine decarboxylase beta chain</fullName>
        </recommendedName>
    </component>
</protein>
<dbReference type="HAMAP" id="MF_00664">
    <property type="entry name" value="PS_decarb_PSD_A"/>
    <property type="match status" value="1"/>
</dbReference>
<evidence type="ECO:0000256" key="11">
    <source>
        <dbReference type="HAMAP-Rule" id="MF_00664"/>
    </source>
</evidence>
<dbReference type="GO" id="GO:0004609">
    <property type="term" value="F:phosphatidylserine decarboxylase activity"/>
    <property type="evidence" value="ECO:0007669"/>
    <property type="project" value="UniProtKB-UniRule"/>
</dbReference>
<feature type="chain" id="PRO_5035977191" description="Phosphatidylserine decarboxylase alpha chain" evidence="11">
    <location>
        <begin position="203"/>
        <end position="236"/>
    </location>
</feature>
<dbReference type="NCBIfam" id="NF003679">
    <property type="entry name" value="PRK05305.1-3"/>
    <property type="match status" value="1"/>
</dbReference>
<dbReference type="EC" id="4.1.1.65" evidence="11"/>
<evidence type="ECO:0000256" key="8">
    <source>
        <dbReference type="ARBA" id="ARBA00023239"/>
    </source>
</evidence>
<evidence type="ECO:0000256" key="10">
    <source>
        <dbReference type="ARBA" id="ARBA00023317"/>
    </source>
</evidence>
<reference evidence="13" key="2">
    <citation type="submission" date="2021-04" db="EMBL/GenBank/DDBJ databases">
        <title>Saccharothrix algeriensis WGS.</title>
        <authorList>
            <person name="Stuskova K."/>
            <person name="Hakalova E."/>
            <person name="Tebbal A.B."/>
            <person name="Eichmeier A."/>
        </authorList>
    </citation>
    <scope>NUCLEOTIDE SEQUENCE</scope>
    <source>
        <strain evidence="13">NRRL B-24137</strain>
    </source>
</reference>
<feature type="site" description="Cleavage (non-hydrolytic); by autocatalysis" evidence="11">
    <location>
        <begin position="202"/>
        <end position="203"/>
    </location>
</feature>
<evidence type="ECO:0000256" key="3">
    <source>
        <dbReference type="ARBA" id="ARBA00022793"/>
    </source>
</evidence>
<keyword evidence="8 11" id="KW-0456">Lyase</keyword>
<keyword evidence="7 11" id="KW-0594">Phospholipid biosynthesis</keyword>
<feature type="chain" id="PRO_5035977190" description="Phosphatidylserine decarboxylase beta chain" evidence="11">
    <location>
        <begin position="1"/>
        <end position="202"/>
    </location>
</feature>
<evidence type="ECO:0000313" key="14">
    <source>
        <dbReference type="Proteomes" id="UP000671828"/>
    </source>
</evidence>
<comment type="catalytic activity">
    <reaction evidence="11">
        <text>a 1,2-diacyl-sn-glycero-3-phospho-L-serine + H(+) = a 1,2-diacyl-sn-glycero-3-phosphoethanolamine + CO2</text>
        <dbReference type="Rhea" id="RHEA:20828"/>
        <dbReference type="ChEBI" id="CHEBI:15378"/>
        <dbReference type="ChEBI" id="CHEBI:16526"/>
        <dbReference type="ChEBI" id="CHEBI:57262"/>
        <dbReference type="ChEBI" id="CHEBI:64612"/>
        <dbReference type="EC" id="4.1.1.65"/>
    </reaction>
</comment>
<dbReference type="EMBL" id="CP072788">
    <property type="protein sequence ID" value="QTR05504.1"/>
    <property type="molecule type" value="Genomic_DNA"/>
</dbReference>
<comment type="function">
    <text evidence="11">Catalyzes the formation of phosphatidylethanolamine (PtdEtn) from phosphatidylserine (PtdSer).</text>
</comment>
<dbReference type="RefSeq" id="WP_204842600.1">
    <property type="nucleotide sequence ID" value="NZ_JAFBCL010000001.1"/>
</dbReference>
<comment type="subcellular location">
    <subcellularLocation>
        <location evidence="11">Cell membrane</location>
        <topology evidence="11">Peripheral membrane protein</topology>
    </subcellularLocation>
</comment>